<feature type="transmembrane region" description="Helical" evidence="1">
    <location>
        <begin position="23"/>
        <end position="49"/>
    </location>
</feature>
<comment type="caution">
    <text evidence="2">The sequence shown here is derived from an EMBL/GenBank/DDBJ whole genome shotgun (WGS) entry which is preliminary data.</text>
</comment>
<name>A0AA35U430_GEOBA</name>
<organism evidence="2 3">
    <name type="scientific">Geodia barretti</name>
    <name type="common">Barrett's horny sponge</name>
    <dbReference type="NCBI Taxonomy" id="519541"/>
    <lineage>
        <taxon>Eukaryota</taxon>
        <taxon>Metazoa</taxon>
        <taxon>Porifera</taxon>
        <taxon>Demospongiae</taxon>
        <taxon>Heteroscleromorpha</taxon>
        <taxon>Tetractinellida</taxon>
        <taxon>Astrophorina</taxon>
        <taxon>Geodiidae</taxon>
        <taxon>Geodia</taxon>
    </lineage>
</organism>
<keyword evidence="3" id="KW-1185">Reference proteome</keyword>
<gene>
    <name evidence="2" type="ORF">GBAR_LOCUS31882</name>
</gene>
<evidence type="ECO:0000313" key="2">
    <source>
        <dbReference type="EMBL" id="CAI8058626.1"/>
    </source>
</evidence>
<keyword evidence="1" id="KW-0472">Membrane</keyword>
<accession>A0AA35U430</accession>
<reference evidence="2" key="1">
    <citation type="submission" date="2023-03" db="EMBL/GenBank/DDBJ databases">
        <authorList>
            <person name="Steffen K."/>
            <person name="Cardenas P."/>
        </authorList>
    </citation>
    <scope>NUCLEOTIDE SEQUENCE</scope>
</reference>
<dbReference type="AlphaFoldDB" id="A0AA35U430"/>
<sequence length="65" mass="7764">MRLMCIAYSMAEEWTKMLKIPKFCLYMQSTVLYVFIGFFTHFLTVIMLIHCFPNLCIIKFICIGR</sequence>
<dbReference type="Proteomes" id="UP001174909">
    <property type="component" value="Unassembled WGS sequence"/>
</dbReference>
<keyword evidence="1" id="KW-0812">Transmembrane</keyword>
<evidence type="ECO:0000313" key="3">
    <source>
        <dbReference type="Proteomes" id="UP001174909"/>
    </source>
</evidence>
<proteinExistence type="predicted"/>
<dbReference type="EMBL" id="CASHTH010004535">
    <property type="protein sequence ID" value="CAI8058626.1"/>
    <property type="molecule type" value="Genomic_DNA"/>
</dbReference>
<protein>
    <submittedName>
        <fullName evidence="2">Uncharacterized protein</fullName>
    </submittedName>
</protein>
<evidence type="ECO:0000256" key="1">
    <source>
        <dbReference type="SAM" id="Phobius"/>
    </source>
</evidence>
<keyword evidence="1" id="KW-1133">Transmembrane helix</keyword>
<feature type="non-terminal residue" evidence="2">
    <location>
        <position position="65"/>
    </location>
</feature>